<feature type="compositionally biased region" description="Low complexity" evidence="1">
    <location>
        <begin position="293"/>
        <end position="326"/>
    </location>
</feature>
<keyword evidence="2" id="KW-0732">Signal</keyword>
<feature type="compositionally biased region" description="Polar residues" evidence="1">
    <location>
        <begin position="915"/>
        <end position="927"/>
    </location>
</feature>
<evidence type="ECO:0000313" key="3">
    <source>
        <dbReference type="EMBL" id="TWT41488.1"/>
    </source>
</evidence>
<dbReference type="Proteomes" id="UP000317243">
    <property type="component" value="Unassembled WGS sequence"/>
</dbReference>
<feature type="compositionally biased region" description="Polar residues" evidence="1">
    <location>
        <begin position="800"/>
        <end position="841"/>
    </location>
</feature>
<feature type="chain" id="PRO_5022772485" evidence="2">
    <location>
        <begin position="22"/>
        <end position="1335"/>
    </location>
</feature>
<feature type="region of interest" description="Disordered" evidence="1">
    <location>
        <begin position="386"/>
        <end position="421"/>
    </location>
</feature>
<proteinExistence type="predicted"/>
<name>A0A5C5VSA1_9PLAN</name>
<evidence type="ECO:0000313" key="4">
    <source>
        <dbReference type="Proteomes" id="UP000317243"/>
    </source>
</evidence>
<feature type="compositionally biased region" description="Basic and acidic residues" evidence="1">
    <location>
        <begin position="759"/>
        <end position="769"/>
    </location>
</feature>
<feature type="compositionally biased region" description="Basic and acidic residues" evidence="1">
    <location>
        <begin position="948"/>
        <end position="967"/>
    </location>
</feature>
<evidence type="ECO:0000256" key="2">
    <source>
        <dbReference type="SAM" id="SignalP"/>
    </source>
</evidence>
<accession>A0A5C5VSA1</accession>
<keyword evidence="4" id="KW-1185">Reference proteome</keyword>
<dbReference type="EMBL" id="SIHI01000043">
    <property type="protein sequence ID" value="TWT41488.1"/>
    <property type="molecule type" value="Genomic_DNA"/>
</dbReference>
<feature type="compositionally biased region" description="Low complexity" evidence="1">
    <location>
        <begin position="731"/>
        <end position="745"/>
    </location>
</feature>
<feature type="region of interest" description="Disordered" evidence="1">
    <location>
        <begin position="1067"/>
        <end position="1089"/>
    </location>
</feature>
<feature type="signal peptide" evidence="2">
    <location>
        <begin position="1"/>
        <end position="21"/>
    </location>
</feature>
<gene>
    <name evidence="3" type="ORF">KOR42_47590</name>
</gene>
<protein>
    <submittedName>
        <fullName evidence="3">Uncharacterized protein</fullName>
    </submittedName>
</protein>
<feature type="compositionally biased region" description="Basic and acidic residues" evidence="1">
    <location>
        <begin position="446"/>
        <end position="463"/>
    </location>
</feature>
<reference evidence="3 4" key="1">
    <citation type="submission" date="2019-02" db="EMBL/GenBank/DDBJ databases">
        <title>Deep-cultivation of Planctomycetes and their phenomic and genomic characterization uncovers novel biology.</title>
        <authorList>
            <person name="Wiegand S."/>
            <person name="Jogler M."/>
            <person name="Boedeker C."/>
            <person name="Pinto D."/>
            <person name="Vollmers J."/>
            <person name="Rivas-Marin E."/>
            <person name="Kohn T."/>
            <person name="Peeters S.H."/>
            <person name="Heuer A."/>
            <person name="Rast P."/>
            <person name="Oberbeckmann S."/>
            <person name="Bunk B."/>
            <person name="Jeske O."/>
            <person name="Meyerdierks A."/>
            <person name="Storesund J.E."/>
            <person name="Kallscheuer N."/>
            <person name="Luecker S."/>
            <person name="Lage O.M."/>
            <person name="Pohl T."/>
            <person name="Merkel B.J."/>
            <person name="Hornburger P."/>
            <person name="Mueller R.-W."/>
            <person name="Bruemmer F."/>
            <person name="Labrenz M."/>
            <person name="Spormann A.M."/>
            <person name="Op Den Camp H."/>
            <person name="Overmann J."/>
            <person name="Amann R."/>
            <person name="Jetten M.S.M."/>
            <person name="Mascher T."/>
            <person name="Medema M.H."/>
            <person name="Devos D.P."/>
            <person name="Kaster A.-K."/>
            <person name="Ovreas L."/>
            <person name="Rohde M."/>
            <person name="Galperin M.Y."/>
            <person name="Jogler C."/>
        </authorList>
    </citation>
    <scope>NUCLEOTIDE SEQUENCE [LARGE SCALE GENOMIC DNA]</scope>
    <source>
        <strain evidence="3 4">KOR42</strain>
    </source>
</reference>
<comment type="caution">
    <text evidence="3">The sequence shown here is derived from an EMBL/GenBank/DDBJ whole genome shotgun (WGS) entry which is preliminary data.</text>
</comment>
<feature type="region of interest" description="Disordered" evidence="1">
    <location>
        <begin position="730"/>
        <end position="1014"/>
    </location>
</feature>
<feature type="compositionally biased region" description="Polar residues" evidence="1">
    <location>
        <begin position="746"/>
        <end position="758"/>
    </location>
</feature>
<feature type="region of interest" description="Disordered" evidence="1">
    <location>
        <begin position="283"/>
        <end position="329"/>
    </location>
</feature>
<evidence type="ECO:0000256" key="1">
    <source>
        <dbReference type="SAM" id="MobiDB-lite"/>
    </source>
</evidence>
<feature type="region of interest" description="Disordered" evidence="1">
    <location>
        <begin position="446"/>
        <end position="465"/>
    </location>
</feature>
<sequence precursor="true">MRNSTLLVMTMILMLRSSASAQELRYSDIAPTNFGQFELDSADWSVSSANRNGVYDSGLDYEFRGDRYFTISASWAQSAPAGRDQGEFDFLALDSSRAKTLYSRDNQALVNIHVWKRSRMFTDASLEKLALSILGRIETLALPWPEYVPIEELPERVGRFGLDGWDYDVVEFGAAPLNRKLEIRYVDRGEKGDILATYRFQVTWVAPGDTFGDNVTPESGAEIQFGNYNRVELVIHPERWIYCGHYFNNDEEFSGTEAIQFDKIGRELPDMLAHLAVVRKDRSSVSGGGGVGVASDSDSGNTTGRSQSSTASTNNTANPSDNSSSNQPLQPDDIAVVTLLTALILAGTAAGLSLAQAIANAIAAALQAGIEVTSEHVTEAVMNATASQPEAEEQDDAKPEPVPIELPPLFDSQGDELPTEGDRYVWGDRLVTREEAERLIEQERRELEAENQRRLDRHQRQADADWNTQQARARHEAEQARLAAERRQEELSRRTWGALKTSGRWLHDRPNRENQETLGQRFWDGANRVWGGGGDTGTYLPPKVATPEERERFQELLSAFHRGEITREQFTQTQIFAEELIQDGQLDAMIFAVDEKMQAQNAELAATASQVVAEIGKTAATGAAGGGRLAQMGADLIYTSLQNADKGPAGALGRGALSAGLNFGSDKLGLDEIGSRLPLGQRIATQSVVQGGKNVGEGAINHVVDNGSLEGYGMQNVALDMGMGALGGAMGASSSGGSDVDLDSSTPTMQTRPNTSHTPDLDRTGRDVDVATPRIVSPDDLEGPTSGIGTGRSDVDAPATRSTTPDNSSTATSDRTSTNQRNTPSSARQGIETESSSTGRRPSSAGESDFDDQPSPPPRSRTAPRNETDSPAPTRRTPVQQETPETGVSRSPDESATPHHQRGRHSDLDSDGPDLNSTEDLGLTSSRGVDADEPQLTNRGVDDGTPTRTRDDLRSQPPLDEHSDMDSPHSTPDADDSKLQPNQVDDPSDLEPGRWHADQGSNELRVVNPETGKVEVHQLKPGEMQRVPGTTQMMWHNPETGEIEILSRNTPLSPFENRLDPPVASGADAELRNLNPGDEIPDELRPQTGYSDGQITEANRILDQEEAILLARATNMASREKIASGLAVPKPEWIKSKTITELDTYLGRVSSEDIGLVGYFRPREPDYGKIPVDLRADVKARYEFRLKEYNKLHSAYVQLIAEGQMVMENGKLFKILPNGQRKPFAGDIDPVAILDRNTGRPLSGERYGRVLRRLKTDARMEAVGAIQHGAEANLVTDVMSRYSPDDSGYKEKFESMLELQQALETNHIDYREVVIALDGKTIRRGPNLTHLPMEV</sequence>
<feature type="compositionally biased region" description="Polar residues" evidence="1">
    <location>
        <begin position="863"/>
        <end position="889"/>
    </location>
</feature>
<organism evidence="3 4">
    <name type="scientific">Thalassoglobus neptunius</name>
    <dbReference type="NCBI Taxonomy" id="1938619"/>
    <lineage>
        <taxon>Bacteria</taxon>
        <taxon>Pseudomonadati</taxon>
        <taxon>Planctomycetota</taxon>
        <taxon>Planctomycetia</taxon>
        <taxon>Planctomycetales</taxon>
        <taxon>Planctomycetaceae</taxon>
        <taxon>Thalassoglobus</taxon>
    </lineage>
</organism>